<protein>
    <submittedName>
        <fullName evidence="1">DUF664 domain-containing protein</fullName>
    </submittedName>
</protein>
<evidence type="ECO:0000313" key="1">
    <source>
        <dbReference type="EMBL" id="RYU11042.1"/>
    </source>
</evidence>
<dbReference type="InterPro" id="IPR007061">
    <property type="entry name" value="MST-like"/>
</dbReference>
<keyword evidence="2" id="KW-1185">Reference proteome</keyword>
<name>A0A4Q5IY20_9ACTN</name>
<dbReference type="Pfam" id="PF04978">
    <property type="entry name" value="MST"/>
    <property type="match status" value="1"/>
</dbReference>
<organism evidence="1 2">
    <name type="scientific">Nocardioides iriomotensis</name>
    <dbReference type="NCBI Taxonomy" id="715784"/>
    <lineage>
        <taxon>Bacteria</taxon>
        <taxon>Bacillati</taxon>
        <taxon>Actinomycetota</taxon>
        <taxon>Actinomycetes</taxon>
        <taxon>Propionibacteriales</taxon>
        <taxon>Nocardioidaceae</taxon>
        <taxon>Nocardioides</taxon>
    </lineage>
</organism>
<accession>A0A4Q5IY20</accession>
<proteinExistence type="predicted"/>
<reference evidence="1 2" key="1">
    <citation type="submission" date="2019-01" db="EMBL/GenBank/DDBJ databases">
        <title>Nocardioides guangzhouensis sp. nov., an actinobacterium isolated from soil.</title>
        <authorList>
            <person name="Fu Y."/>
            <person name="Cai Y."/>
            <person name="Lin Z."/>
            <person name="Chen P."/>
        </authorList>
    </citation>
    <scope>NUCLEOTIDE SEQUENCE [LARGE SCALE GENOMIC DNA]</scope>
    <source>
        <strain evidence="1 2">NBRC 105384</strain>
    </source>
</reference>
<dbReference type="Gene3D" id="1.20.120.450">
    <property type="entry name" value="dinb family like domain"/>
    <property type="match status" value="1"/>
</dbReference>
<dbReference type="AlphaFoldDB" id="A0A4Q5IY20"/>
<dbReference type="EMBL" id="SDPU01000027">
    <property type="protein sequence ID" value="RYU11042.1"/>
    <property type="molecule type" value="Genomic_DNA"/>
</dbReference>
<comment type="caution">
    <text evidence="1">The sequence shown here is derived from an EMBL/GenBank/DDBJ whole genome shotgun (WGS) entry which is preliminary data.</text>
</comment>
<gene>
    <name evidence="1" type="ORF">ETU37_14770</name>
</gene>
<dbReference type="InterPro" id="IPR034660">
    <property type="entry name" value="DinB/YfiT-like"/>
</dbReference>
<evidence type="ECO:0000313" key="2">
    <source>
        <dbReference type="Proteomes" id="UP000291189"/>
    </source>
</evidence>
<dbReference type="Proteomes" id="UP000291189">
    <property type="component" value="Unassembled WGS sequence"/>
</dbReference>
<dbReference type="SUPFAM" id="SSF109854">
    <property type="entry name" value="DinB/YfiT-like putative metalloenzymes"/>
    <property type="match status" value="1"/>
</dbReference>
<sequence>MFALYLDWYRATVLHKVAVLDEAERRTTRLPSGWTPLEMLTHLAHMERRWFVWGFLGEDVPDPWGDAVDDRWQVPEDVTYDDLAAMLREVGARTTAVLEGTPLDRQAPPGPRFGDQEPATLGWICFHVLQEYARHAGHLDVAVELAGGPTGE</sequence>
<dbReference type="OrthoDB" id="4548523at2"/>